<dbReference type="AlphaFoldDB" id="A0AB39BLL9"/>
<dbReference type="RefSeq" id="WP_368499350.1">
    <property type="nucleotide sequence ID" value="NZ_CP162511.1"/>
</dbReference>
<feature type="transmembrane region" description="Helical" evidence="1">
    <location>
        <begin position="68"/>
        <end position="86"/>
    </location>
</feature>
<gene>
    <name evidence="2" type="ORF">ABFY20_07690</name>
</gene>
<accession>A0AB39BLL9</accession>
<keyword evidence="1" id="KW-0472">Membrane</keyword>
<feature type="transmembrane region" description="Helical" evidence="1">
    <location>
        <begin position="98"/>
        <end position="118"/>
    </location>
</feature>
<keyword evidence="1" id="KW-0812">Transmembrane</keyword>
<reference evidence="2" key="1">
    <citation type="submission" date="2024-05" db="EMBL/GenBank/DDBJ databases">
        <title>Herbiconiux sp. A18JL235.</title>
        <authorList>
            <person name="Zhang G."/>
        </authorList>
    </citation>
    <scope>NUCLEOTIDE SEQUENCE</scope>
    <source>
        <strain evidence="2">A18JL235</strain>
    </source>
</reference>
<dbReference type="EMBL" id="CP162511">
    <property type="protein sequence ID" value="XDI06973.1"/>
    <property type="molecule type" value="Genomic_DNA"/>
</dbReference>
<evidence type="ECO:0000313" key="2">
    <source>
        <dbReference type="EMBL" id="XDI06973.1"/>
    </source>
</evidence>
<sequence length="144" mass="14705">MNPARTTRLLAIGASLFLGLLFGVLGTIVHQISVSVFGLFDLPVGLIVALPALALLLIGLRLAAPTRFAALAAAIGSICMVALLALPSPGGSVLIPDSPLGLAWLIGSTLVAVVVLAWPRVKPREPRESAVPTTGSDALDLKLG</sequence>
<proteinExistence type="predicted"/>
<feature type="transmembrane region" description="Helical" evidence="1">
    <location>
        <begin position="36"/>
        <end position="56"/>
    </location>
</feature>
<name>A0AB39BLL9_9MICO</name>
<organism evidence="2">
    <name type="scientific">Herbiconiux sp. A18JL235</name>
    <dbReference type="NCBI Taxonomy" id="3152363"/>
    <lineage>
        <taxon>Bacteria</taxon>
        <taxon>Bacillati</taxon>
        <taxon>Actinomycetota</taxon>
        <taxon>Actinomycetes</taxon>
        <taxon>Micrococcales</taxon>
        <taxon>Microbacteriaceae</taxon>
        <taxon>Herbiconiux</taxon>
    </lineage>
</organism>
<evidence type="ECO:0000256" key="1">
    <source>
        <dbReference type="SAM" id="Phobius"/>
    </source>
</evidence>
<protein>
    <submittedName>
        <fullName evidence="2">DUF6113 family protein</fullName>
    </submittedName>
</protein>
<keyword evidence="1" id="KW-1133">Transmembrane helix</keyword>